<dbReference type="PATRIC" id="fig|157687.3.peg.630"/>
<dbReference type="HAMAP" id="MF_01007">
    <property type="entry name" value="16SrRNA_methyltr_H"/>
    <property type="match status" value="1"/>
</dbReference>
<dbReference type="InterPro" id="IPR002903">
    <property type="entry name" value="RsmH"/>
</dbReference>
<keyword evidence="3 6" id="KW-0489">Methyltransferase</keyword>
<feature type="binding site" evidence="6">
    <location>
        <position position="72"/>
    </location>
    <ligand>
        <name>S-adenosyl-L-methionine</name>
        <dbReference type="ChEBI" id="CHEBI:59789"/>
    </ligand>
</feature>
<dbReference type="GO" id="GO:0005737">
    <property type="term" value="C:cytoplasm"/>
    <property type="evidence" value="ECO:0007669"/>
    <property type="project" value="UniProtKB-SubCell"/>
</dbReference>
<evidence type="ECO:0000256" key="3">
    <source>
        <dbReference type="ARBA" id="ARBA00022603"/>
    </source>
</evidence>
<dbReference type="GO" id="GO:0071424">
    <property type="term" value="F:rRNA (cytosine-N4-)-methyltransferase activity"/>
    <property type="evidence" value="ECO:0007669"/>
    <property type="project" value="UniProtKB-UniRule"/>
</dbReference>
<comment type="similarity">
    <text evidence="1 6">Belongs to the methyltransferase superfamily. RsmH family.</text>
</comment>
<dbReference type="FunFam" id="1.10.150.170:FF:000003">
    <property type="entry name" value="Ribosomal RNA small subunit methyltransferase H"/>
    <property type="match status" value="1"/>
</dbReference>
<feature type="binding site" evidence="6">
    <location>
        <position position="99"/>
    </location>
    <ligand>
        <name>S-adenosyl-L-methionine</name>
        <dbReference type="ChEBI" id="CHEBI:59789"/>
    </ligand>
</feature>
<keyword evidence="4 6" id="KW-0808">Transferase</keyword>
<evidence type="ECO:0000313" key="8">
    <source>
        <dbReference type="Proteomes" id="UP000070483"/>
    </source>
</evidence>
<comment type="function">
    <text evidence="6">Specifically methylates the N4 position of cytidine in position 1402 (C1402) of 16S rRNA.</text>
</comment>
<dbReference type="AlphaFoldDB" id="A0A134AM47"/>
<dbReference type="InterPro" id="IPR029063">
    <property type="entry name" value="SAM-dependent_MTases_sf"/>
</dbReference>
<proteinExistence type="inferred from homology"/>
<evidence type="ECO:0000256" key="1">
    <source>
        <dbReference type="ARBA" id="ARBA00010396"/>
    </source>
</evidence>
<evidence type="ECO:0000256" key="5">
    <source>
        <dbReference type="ARBA" id="ARBA00022691"/>
    </source>
</evidence>
<dbReference type="Gene3D" id="3.40.50.150">
    <property type="entry name" value="Vaccinia Virus protein VP39"/>
    <property type="match status" value="1"/>
</dbReference>
<feature type="binding site" evidence="6">
    <location>
        <position position="120"/>
    </location>
    <ligand>
        <name>S-adenosyl-L-methionine</name>
        <dbReference type="ChEBI" id="CHEBI:59789"/>
    </ligand>
</feature>
<dbReference type="SUPFAM" id="SSF53335">
    <property type="entry name" value="S-adenosyl-L-methionine-dependent methyltransferases"/>
    <property type="match status" value="1"/>
</dbReference>
<comment type="catalytic activity">
    <reaction evidence="6">
        <text>cytidine(1402) in 16S rRNA + S-adenosyl-L-methionine = N(4)-methylcytidine(1402) in 16S rRNA + S-adenosyl-L-homocysteine + H(+)</text>
        <dbReference type="Rhea" id="RHEA:42928"/>
        <dbReference type="Rhea" id="RHEA-COMP:10286"/>
        <dbReference type="Rhea" id="RHEA-COMP:10287"/>
        <dbReference type="ChEBI" id="CHEBI:15378"/>
        <dbReference type="ChEBI" id="CHEBI:57856"/>
        <dbReference type="ChEBI" id="CHEBI:59789"/>
        <dbReference type="ChEBI" id="CHEBI:74506"/>
        <dbReference type="ChEBI" id="CHEBI:82748"/>
        <dbReference type="EC" id="2.1.1.199"/>
    </reaction>
</comment>
<dbReference type="Pfam" id="PF01795">
    <property type="entry name" value="Methyltransf_5"/>
    <property type="match status" value="1"/>
</dbReference>
<name>A0A134AM47_9FUSO</name>
<dbReference type="SUPFAM" id="SSF81799">
    <property type="entry name" value="Putative methyltransferase TM0872, insert domain"/>
    <property type="match status" value="1"/>
</dbReference>
<evidence type="ECO:0000313" key="7">
    <source>
        <dbReference type="EMBL" id="KXB68785.1"/>
    </source>
</evidence>
<keyword evidence="8" id="KW-1185">Reference proteome</keyword>
<protein>
    <recommendedName>
        <fullName evidence="6">Ribosomal RNA small subunit methyltransferase H</fullName>
        <ecNumber evidence="6">2.1.1.199</ecNumber>
    </recommendedName>
    <alternativeName>
        <fullName evidence="6">16S rRNA m(4)C1402 methyltransferase</fullName>
    </alternativeName>
    <alternativeName>
        <fullName evidence="6">rRNA (cytosine-N(4)-)-methyltransferase RsmH</fullName>
    </alternativeName>
</protein>
<dbReference type="Proteomes" id="UP000070483">
    <property type="component" value="Unassembled WGS sequence"/>
</dbReference>
<evidence type="ECO:0000256" key="4">
    <source>
        <dbReference type="ARBA" id="ARBA00022679"/>
    </source>
</evidence>
<feature type="binding site" evidence="6">
    <location>
        <position position="127"/>
    </location>
    <ligand>
        <name>S-adenosyl-L-methionine</name>
        <dbReference type="ChEBI" id="CHEBI:59789"/>
    </ligand>
</feature>
<dbReference type="InterPro" id="IPR023397">
    <property type="entry name" value="SAM-dep_MeTrfase_MraW_recog"/>
</dbReference>
<accession>A0A134AM47</accession>
<comment type="caution">
    <text evidence="7">The sequence shown here is derived from an EMBL/GenBank/DDBJ whole genome shotgun (WGS) entry which is preliminary data.</text>
</comment>
<comment type="subcellular location">
    <subcellularLocation>
        <location evidence="6">Cytoplasm</location>
    </subcellularLocation>
</comment>
<organism evidence="7 8">
    <name type="scientific">Leptotrichia wadei</name>
    <dbReference type="NCBI Taxonomy" id="157687"/>
    <lineage>
        <taxon>Bacteria</taxon>
        <taxon>Fusobacteriati</taxon>
        <taxon>Fusobacteriota</taxon>
        <taxon>Fusobacteriia</taxon>
        <taxon>Fusobacteriales</taxon>
        <taxon>Leptotrichiaceae</taxon>
        <taxon>Leptotrichia</taxon>
    </lineage>
</organism>
<dbReference type="EC" id="2.1.1.199" evidence="6"/>
<feature type="binding site" evidence="6">
    <location>
        <begin position="52"/>
        <end position="54"/>
    </location>
    <ligand>
        <name>S-adenosyl-L-methionine</name>
        <dbReference type="ChEBI" id="CHEBI:59789"/>
    </ligand>
</feature>
<sequence>MKKFEILKIFRNKNIRREEFMEYHKPVLFNEVMDNIITVRDAVYVDCTLGGGGHTQGILEKSSKNSSVIAIDQDMQAIEFAKKRLKKFGNKLQIFQDNFRNIDMAVYLAGFEKVDRILMDIGVSSNQLDNAKRGFSYRFEARLDMRMDSNLKTSAYEVINEFSEKEIADIIYKYGEEPKSRRIAKKIVEYRKNKPIETTTELADVVIRSIGKSMKKHPAKRTFQAIRIFVNKELEVLSETLDKAVKLLNKNGRLLVITFHSLEDRIVKEKFREFEDPCTCPKDIPICVCNKKSLGKIITRKPIIAKTLELEENNRAHSAKLRIFERSE</sequence>
<keyword evidence="6" id="KW-0963">Cytoplasm</keyword>
<dbReference type="GO" id="GO:0070475">
    <property type="term" value="P:rRNA base methylation"/>
    <property type="evidence" value="ECO:0007669"/>
    <property type="project" value="UniProtKB-UniRule"/>
</dbReference>
<keyword evidence="2 6" id="KW-0698">rRNA processing</keyword>
<dbReference type="NCBIfam" id="TIGR00006">
    <property type="entry name" value="16S rRNA (cytosine(1402)-N(4))-methyltransferase RsmH"/>
    <property type="match status" value="1"/>
</dbReference>
<evidence type="ECO:0000256" key="6">
    <source>
        <dbReference type="HAMAP-Rule" id="MF_01007"/>
    </source>
</evidence>
<dbReference type="PANTHER" id="PTHR11265">
    <property type="entry name" value="S-ADENOSYL-METHYLTRANSFERASE MRAW"/>
    <property type="match status" value="1"/>
</dbReference>
<dbReference type="CDD" id="cd02440">
    <property type="entry name" value="AdoMet_MTases"/>
    <property type="match status" value="1"/>
</dbReference>
<reference evidence="8" key="1">
    <citation type="submission" date="2016-01" db="EMBL/GenBank/DDBJ databases">
        <authorList>
            <person name="Mitreva M."/>
            <person name="Pepin K.H."/>
            <person name="Mihindukulasuriya K.A."/>
            <person name="Fulton R."/>
            <person name="Fronick C."/>
            <person name="O'Laughlin M."/>
            <person name="Miner T."/>
            <person name="Herter B."/>
            <person name="Rosa B.A."/>
            <person name="Cordes M."/>
            <person name="Tomlinson C."/>
            <person name="Wollam A."/>
            <person name="Palsikar V.B."/>
            <person name="Mardis E.R."/>
            <person name="Wilson R.K."/>
        </authorList>
    </citation>
    <scope>NUCLEOTIDE SEQUENCE [LARGE SCALE GENOMIC DNA]</scope>
    <source>
        <strain evidence="8">KA00185</strain>
    </source>
</reference>
<evidence type="ECO:0000256" key="2">
    <source>
        <dbReference type="ARBA" id="ARBA00022552"/>
    </source>
</evidence>
<dbReference type="EMBL" id="LSDD01000037">
    <property type="protein sequence ID" value="KXB68785.1"/>
    <property type="molecule type" value="Genomic_DNA"/>
</dbReference>
<dbReference type="Gene3D" id="1.10.150.170">
    <property type="entry name" value="Putative methyltransferase TM0872, insert domain"/>
    <property type="match status" value="1"/>
</dbReference>
<dbReference type="STRING" id="157687.HMPREF3180_00630"/>
<gene>
    <name evidence="6" type="primary">rsmH</name>
    <name evidence="7" type="ORF">HMPREF3180_00630</name>
</gene>
<dbReference type="PIRSF" id="PIRSF004486">
    <property type="entry name" value="MraW"/>
    <property type="match status" value="1"/>
</dbReference>
<dbReference type="PANTHER" id="PTHR11265:SF0">
    <property type="entry name" value="12S RRNA N4-METHYLCYTIDINE METHYLTRANSFERASE"/>
    <property type="match status" value="1"/>
</dbReference>
<keyword evidence="5 6" id="KW-0949">S-adenosyl-L-methionine</keyword>